<dbReference type="PANTHER" id="PTHR11692:SF0">
    <property type="entry name" value="BIFUNCTIONAL PURINE BIOSYNTHESIS PROTEIN ATIC"/>
    <property type="match status" value="1"/>
</dbReference>
<dbReference type="FunFam" id="3.40.140.20:FF:000001">
    <property type="entry name" value="Bifunctional purine biosynthesis protein PurH"/>
    <property type="match status" value="1"/>
</dbReference>
<sequence length="519" mass="55712">MQSIHRAIISVSDKTGLVPFARALSAHGIEILTTGGTARLLTDENIAVTEVSDYTGFPEMMAGRVKTLHPRIHGGILGRRGPDDRVMRENEIKPIDLVVVNLYPFEQTVADPACDLATAIENIDIGGPTLLRAAAKNYASVTVVVDAADYARVAEEIATQGSVSDALRFDLAVKAFEHTARYDGAIANYLGGRLATEVPGGFPRTFSLQLKRQQTMRYGENPHQHAAFYTEHGELETGIATARQLQGKELSYNNIADTDAALECVKQFAEGPACVIVKHANPCGVALGATLLDAYERAYGTDPESAFGGIIAFNGELDATTARTIVERQFVEVIIAPRVSAEASAAVASKKNVRLLECGDWDAELTHRLDFKRVNGGLLVQDADLRLTESLRTVTTRAPSEAEMADLLFTWRVAKFVKSNAIVYGRDRTTIGVGAGQMSRVNSARIAAIKAEQAGLAVAGAVMASDAFFPFRDGIDQAAAVGITAVIQPGGSMRDEEVIAAANAHGMAMIFTGMRHFRH</sequence>
<dbReference type="InterPro" id="IPR024051">
    <property type="entry name" value="AICAR_Tfase_dup_dom_sf"/>
</dbReference>
<organism evidence="12 13">
    <name type="scientific">Thiocapsa imhoffii</name>
    <dbReference type="NCBI Taxonomy" id="382777"/>
    <lineage>
        <taxon>Bacteria</taxon>
        <taxon>Pseudomonadati</taxon>
        <taxon>Pseudomonadota</taxon>
        <taxon>Gammaproteobacteria</taxon>
        <taxon>Chromatiales</taxon>
        <taxon>Chromatiaceae</taxon>
        <taxon>Thiocapsa</taxon>
    </lineage>
</organism>
<dbReference type="GO" id="GO:0006189">
    <property type="term" value="P:'de novo' IMP biosynthetic process"/>
    <property type="evidence" value="ECO:0007669"/>
    <property type="project" value="UniProtKB-UniRule"/>
</dbReference>
<dbReference type="GO" id="GO:0005829">
    <property type="term" value="C:cytosol"/>
    <property type="evidence" value="ECO:0007669"/>
    <property type="project" value="TreeGrafter"/>
</dbReference>
<keyword evidence="7 10" id="KW-0511">Multifunctional enzyme</keyword>
<keyword evidence="13" id="KW-1185">Reference proteome</keyword>
<dbReference type="Pfam" id="PF02142">
    <property type="entry name" value="MGS"/>
    <property type="match status" value="1"/>
</dbReference>
<dbReference type="HAMAP" id="MF_00139">
    <property type="entry name" value="PurH"/>
    <property type="match status" value="1"/>
</dbReference>
<proteinExistence type="inferred from homology"/>
<evidence type="ECO:0000256" key="10">
    <source>
        <dbReference type="HAMAP-Rule" id="MF_00139"/>
    </source>
</evidence>
<comment type="similarity">
    <text evidence="3 10">Belongs to the PurH family.</text>
</comment>
<dbReference type="NCBIfam" id="TIGR00355">
    <property type="entry name" value="purH"/>
    <property type="match status" value="1"/>
</dbReference>
<evidence type="ECO:0000256" key="2">
    <source>
        <dbReference type="ARBA" id="ARBA00004954"/>
    </source>
</evidence>
<dbReference type="Gene3D" id="3.40.140.20">
    <property type="match status" value="2"/>
</dbReference>
<evidence type="ECO:0000256" key="4">
    <source>
        <dbReference type="ARBA" id="ARBA00022679"/>
    </source>
</evidence>
<evidence type="ECO:0000256" key="3">
    <source>
        <dbReference type="ARBA" id="ARBA00007667"/>
    </source>
</evidence>
<keyword evidence="6 10" id="KW-0378">Hydrolase</keyword>
<dbReference type="NCBIfam" id="NF002049">
    <property type="entry name" value="PRK00881.1"/>
    <property type="match status" value="1"/>
</dbReference>
<evidence type="ECO:0000256" key="5">
    <source>
        <dbReference type="ARBA" id="ARBA00022755"/>
    </source>
</evidence>
<comment type="caution">
    <text evidence="12">The sequence shown here is derived from an EMBL/GenBank/DDBJ whole genome shotgun (WGS) entry which is preliminary data.</text>
</comment>
<comment type="pathway">
    <text evidence="1 10">Purine metabolism; IMP biosynthesis via de novo pathway; IMP from 5-formamido-1-(5-phospho-D-ribosyl)imidazole-4-carboxamide: step 1/1.</text>
</comment>
<evidence type="ECO:0000256" key="9">
    <source>
        <dbReference type="ARBA" id="ARBA00050687"/>
    </source>
</evidence>
<dbReference type="PROSITE" id="PS51855">
    <property type="entry name" value="MGS"/>
    <property type="match status" value="1"/>
</dbReference>
<dbReference type="SUPFAM" id="SSF53927">
    <property type="entry name" value="Cytidine deaminase-like"/>
    <property type="match status" value="1"/>
</dbReference>
<dbReference type="SMART" id="SM00851">
    <property type="entry name" value="MGS"/>
    <property type="match status" value="1"/>
</dbReference>
<dbReference type="SUPFAM" id="SSF52335">
    <property type="entry name" value="Methylglyoxal synthase-like"/>
    <property type="match status" value="1"/>
</dbReference>
<evidence type="ECO:0000313" key="13">
    <source>
        <dbReference type="Proteomes" id="UP001138802"/>
    </source>
</evidence>
<dbReference type="PIRSF" id="PIRSF000414">
    <property type="entry name" value="AICARFT_IMPCHas"/>
    <property type="match status" value="1"/>
</dbReference>
<dbReference type="Proteomes" id="UP001138802">
    <property type="component" value="Unassembled WGS sequence"/>
</dbReference>
<keyword evidence="5 10" id="KW-0658">Purine biosynthesis</keyword>
<dbReference type="AlphaFoldDB" id="A0A9X0WG81"/>
<dbReference type="EC" id="2.1.2.3" evidence="10"/>
<dbReference type="GO" id="GO:0004643">
    <property type="term" value="F:phosphoribosylaminoimidazolecarboxamide formyltransferase activity"/>
    <property type="evidence" value="ECO:0007669"/>
    <property type="project" value="UniProtKB-UniRule"/>
</dbReference>
<reference evidence="12 13" key="1">
    <citation type="journal article" date="2020" name="Microorganisms">
        <title>Osmotic Adaptation and Compatible Solute Biosynthesis of Phototrophic Bacteria as Revealed from Genome Analyses.</title>
        <authorList>
            <person name="Imhoff J.F."/>
            <person name="Rahn T."/>
            <person name="Kunzel S."/>
            <person name="Keller A."/>
            <person name="Neulinger S.C."/>
        </authorList>
    </citation>
    <scope>NUCLEOTIDE SEQUENCE [LARGE SCALE GENOMIC DNA]</scope>
    <source>
        <strain evidence="12 13">DSM 21303</strain>
    </source>
</reference>
<evidence type="ECO:0000256" key="1">
    <source>
        <dbReference type="ARBA" id="ARBA00004844"/>
    </source>
</evidence>
<evidence type="ECO:0000313" key="12">
    <source>
        <dbReference type="EMBL" id="MBK1643719.1"/>
    </source>
</evidence>
<accession>A0A9X0WG81</accession>
<evidence type="ECO:0000256" key="7">
    <source>
        <dbReference type="ARBA" id="ARBA00023268"/>
    </source>
</evidence>
<dbReference type="InterPro" id="IPR011607">
    <property type="entry name" value="MGS-like_dom"/>
</dbReference>
<evidence type="ECO:0000259" key="11">
    <source>
        <dbReference type="PROSITE" id="PS51855"/>
    </source>
</evidence>
<feature type="domain" description="MGS-like" evidence="11">
    <location>
        <begin position="1"/>
        <end position="145"/>
    </location>
</feature>
<dbReference type="PANTHER" id="PTHR11692">
    <property type="entry name" value="BIFUNCTIONAL PURINE BIOSYNTHESIS PROTEIN PURH"/>
    <property type="match status" value="1"/>
</dbReference>
<dbReference type="GO" id="GO:0003937">
    <property type="term" value="F:IMP cyclohydrolase activity"/>
    <property type="evidence" value="ECO:0007669"/>
    <property type="project" value="UniProtKB-UniRule"/>
</dbReference>
<comment type="catalytic activity">
    <reaction evidence="9 10">
        <text>IMP + H2O = 5-formamido-1-(5-phospho-D-ribosyl)imidazole-4-carboxamide</text>
        <dbReference type="Rhea" id="RHEA:18445"/>
        <dbReference type="ChEBI" id="CHEBI:15377"/>
        <dbReference type="ChEBI" id="CHEBI:58053"/>
        <dbReference type="ChEBI" id="CHEBI:58467"/>
        <dbReference type="EC" id="3.5.4.10"/>
    </reaction>
</comment>
<dbReference type="InterPro" id="IPR016193">
    <property type="entry name" value="Cytidine_deaminase-like"/>
</dbReference>
<gene>
    <name evidence="10" type="primary">purH</name>
    <name evidence="12" type="ORF">CKO25_03390</name>
</gene>
<dbReference type="InterPro" id="IPR036914">
    <property type="entry name" value="MGS-like_dom_sf"/>
</dbReference>
<dbReference type="Pfam" id="PF01808">
    <property type="entry name" value="AICARFT_IMPCHas"/>
    <property type="match status" value="1"/>
</dbReference>
<evidence type="ECO:0000256" key="8">
    <source>
        <dbReference type="ARBA" id="ARBA00050488"/>
    </source>
</evidence>
<dbReference type="InterPro" id="IPR002695">
    <property type="entry name" value="PurH-like"/>
</dbReference>
<keyword evidence="4 10" id="KW-0808">Transferase</keyword>
<name>A0A9X0WG81_9GAMM</name>
<dbReference type="CDD" id="cd01421">
    <property type="entry name" value="IMPCH"/>
    <property type="match status" value="1"/>
</dbReference>
<comment type="domain">
    <text evidence="10">The IMP cyclohydrolase activity resides in the N-terminal region.</text>
</comment>
<dbReference type="EMBL" id="NRSD01000002">
    <property type="protein sequence ID" value="MBK1643719.1"/>
    <property type="molecule type" value="Genomic_DNA"/>
</dbReference>
<dbReference type="EC" id="3.5.4.10" evidence="10"/>
<dbReference type="FunFam" id="3.40.140.20:FF:000002">
    <property type="entry name" value="Bifunctional purine biosynthesis protein PurH"/>
    <property type="match status" value="1"/>
</dbReference>
<evidence type="ECO:0000256" key="6">
    <source>
        <dbReference type="ARBA" id="ARBA00022801"/>
    </source>
</evidence>
<dbReference type="SMART" id="SM00798">
    <property type="entry name" value="AICARFT_IMPCHas"/>
    <property type="match status" value="1"/>
</dbReference>
<comment type="catalytic activity">
    <reaction evidence="8 10">
        <text>(6R)-10-formyltetrahydrofolate + 5-amino-1-(5-phospho-beta-D-ribosyl)imidazole-4-carboxamide = 5-formamido-1-(5-phospho-D-ribosyl)imidazole-4-carboxamide + (6S)-5,6,7,8-tetrahydrofolate</text>
        <dbReference type="Rhea" id="RHEA:22192"/>
        <dbReference type="ChEBI" id="CHEBI:57453"/>
        <dbReference type="ChEBI" id="CHEBI:58467"/>
        <dbReference type="ChEBI" id="CHEBI:58475"/>
        <dbReference type="ChEBI" id="CHEBI:195366"/>
        <dbReference type="EC" id="2.1.2.3"/>
    </reaction>
</comment>
<protein>
    <recommendedName>
        <fullName evidence="10">Bifunctional purine biosynthesis protein PurH</fullName>
    </recommendedName>
    <domain>
        <recommendedName>
            <fullName evidence="10">Phosphoribosylaminoimidazolecarboxamide formyltransferase</fullName>
            <ecNumber evidence="10">2.1.2.3</ecNumber>
        </recommendedName>
        <alternativeName>
            <fullName evidence="10">AICAR transformylase</fullName>
        </alternativeName>
    </domain>
    <domain>
        <recommendedName>
            <fullName evidence="10">IMP cyclohydrolase</fullName>
            <ecNumber evidence="10">3.5.4.10</ecNumber>
        </recommendedName>
        <alternativeName>
            <fullName evidence="10">ATIC</fullName>
        </alternativeName>
        <alternativeName>
            <fullName evidence="10">IMP synthase</fullName>
        </alternativeName>
        <alternativeName>
            <fullName evidence="10">Inosinicase</fullName>
        </alternativeName>
    </domain>
</protein>
<comment type="pathway">
    <text evidence="2 10">Purine metabolism; IMP biosynthesis via de novo pathway; 5-formamido-1-(5-phospho-D-ribosyl)imidazole-4-carboxamide from 5-amino-1-(5-phospho-D-ribosyl)imidazole-4-carboxamide (10-formyl THF route): step 1/1.</text>
</comment>
<dbReference type="FunFam" id="3.40.50.1380:FF:000001">
    <property type="entry name" value="Bifunctional purine biosynthesis protein PurH"/>
    <property type="match status" value="1"/>
</dbReference>
<dbReference type="Gene3D" id="3.40.50.1380">
    <property type="entry name" value="Methylglyoxal synthase-like domain"/>
    <property type="match status" value="1"/>
</dbReference>
<dbReference type="RefSeq" id="WP_200386519.1">
    <property type="nucleotide sequence ID" value="NZ_NRSD01000002.1"/>
</dbReference>